<keyword evidence="1 6" id="KW-0819">tRNA processing</keyword>
<keyword evidence="3 6" id="KW-0255">Endonuclease</keyword>
<dbReference type="EMBL" id="CP159218">
    <property type="protein sequence ID" value="XCG63780.1"/>
    <property type="molecule type" value="Genomic_DNA"/>
</dbReference>
<organism evidence="8">
    <name type="scientific">Nakamurella sp. A5-74</name>
    <dbReference type="NCBI Taxonomy" id="3158264"/>
    <lineage>
        <taxon>Bacteria</taxon>
        <taxon>Bacillati</taxon>
        <taxon>Actinomycetota</taxon>
        <taxon>Actinomycetes</taxon>
        <taxon>Nakamurellales</taxon>
        <taxon>Nakamurellaceae</taxon>
        <taxon>Nakamurella</taxon>
    </lineage>
</organism>
<keyword evidence="2 6" id="KW-0540">Nuclease</keyword>
<dbReference type="InterPro" id="IPR000100">
    <property type="entry name" value="RNase_P"/>
</dbReference>
<dbReference type="SUPFAM" id="SSF54211">
    <property type="entry name" value="Ribosomal protein S5 domain 2-like"/>
    <property type="match status" value="1"/>
</dbReference>
<comment type="subunit">
    <text evidence="6">Consists of a catalytic RNA component (M1 or rnpB) and a protein subunit.</text>
</comment>
<dbReference type="Pfam" id="PF00825">
    <property type="entry name" value="Ribonuclease_P"/>
    <property type="match status" value="1"/>
</dbReference>
<evidence type="ECO:0000256" key="4">
    <source>
        <dbReference type="ARBA" id="ARBA00022801"/>
    </source>
</evidence>
<evidence type="ECO:0000256" key="3">
    <source>
        <dbReference type="ARBA" id="ARBA00022759"/>
    </source>
</evidence>
<dbReference type="AlphaFoldDB" id="A0AAU8DP82"/>
<comment type="catalytic activity">
    <reaction evidence="6">
        <text>Endonucleolytic cleavage of RNA, removing 5'-extranucleotides from tRNA precursor.</text>
        <dbReference type="EC" id="3.1.26.5"/>
    </reaction>
</comment>
<evidence type="ECO:0000256" key="7">
    <source>
        <dbReference type="NCBIfam" id="TIGR00188"/>
    </source>
</evidence>
<dbReference type="HAMAP" id="MF_00227">
    <property type="entry name" value="RNase_P"/>
    <property type="match status" value="1"/>
</dbReference>
<dbReference type="InterPro" id="IPR014721">
    <property type="entry name" value="Ribsml_uS5_D2-typ_fold_subgr"/>
</dbReference>
<dbReference type="PANTHER" id="PTHR33992">
    <property type="entry name" value="RIBONUCLEASE P PROTEIN COMPONENT"/>
    <property type="match status" value="1"/>
</dbReference>
<sequence>MSAATSRLRRSQDFSRVMRTGRRAGTTSLVVHLATGSGEDVPRPPRAGFVVSGKIGNSVVRHRITRRLRPLVRSRLTALPTGTDVVVRALAPASTASSTELAADLDIGLRVAAKRAGLVFRWENEQAER</sequence>
<proteinExistence type="inferred from homology"/>
<evidence type="ECO:0000256" key="2">
    <source>
        <dbReference type="ARBA" id="ARBA00022722"/>
    </source>
</evidence>
<accession>A0AAU8DP82</accession>
<dbReference type="EC" id="3.1.26.5" evidence="6 7"/>
<dbReference type="Gene3D" id="3.30.230.10">
    <property type="match status" value="1"/>
</dbReference>
<dbReference type="GO" id="GO:0000049">
    <property type="term" value="F:tRNA binding"/>
    <property type="evidence" value="ECO:0007669"/>
    <property type="project" value="UniProtKB-UniRule"/>
</dbReference>
<evidence type="ECO:0000256" key="6">
    <source>
        <dbReference type="HAMAP-Rule" id="MF_00227"/>
    </source>
</evidence>
<comment type="similarity">
    <text evidence="6">Belongs to the RnpA family.</text>
</comment>
<protein>
    <recommendedName>
        <fullName evidence="6 7">Ribonuclease P protein component</fullName>
        <shortName evidence="6">RNase P protein</shortName>
        <shortName evidence="6">RNaseP protein</shortName>
        <ecNumber evidence="6 7">3.1.26.5</ecNumber>
    </recommendedName>
    <alternativeName>
        <fullName evidence="6">Protein C5</fullName>
    </alternativeName>
</protein>
<gene>
    <name evidence="6 8" type="primary">rnpA</name>
    <name evidence="8" type="ORF">ABLG96_21800</name>
</gene>
<keyword evidence="5 6" id="KW-0694">RNA-binding</keyword>
<dbReference type="GO" id="GO:0042781">
    <property type="term" value="F:3'-tRNA processing endoribonuclease activity"/>
    <property type="evidence" value="ECO:0007669"/>
    <property type="project" value="TreeGrafter"/>
</dbReference>
<dbReference type="GO" id="GO:0030677">
    <property type="term" value="C:ribonuclease P complex"/>
    <property type="evidence" value="ECO:0007669"/>
    <property type="project" value="TreeGrafter"/>
</dbReference>
<dbReference type="GO" id="GO:0001682">
    <property type="term" value="P:tRNA 5'-leader removal"/>
    <property type="evidence" value="ECO:0007669"/>
    <property type="project" value="UniProtKB-UniRule"/>
</dbReference>
<dbReference type="RefSeq" id="WP_353649395.1">
    <property type="nucleotide sequence ID" value="NZ_CP159218.1"/>
</dbReference>
<evidence type="ECO:0000313" key="8">
    <source>
        <dbReference type="EMBL" id="XCG63780.1"/>
    </source>
</evidence>
<dbReference type="NCBIfam" id="TIGR00188">
    <property type="entry name" value="rnpA"/>
    <property type="match status" value="1"/>
</dbReference>
<evidence type="ECO:0000256" key="1">
    <source>
        <dbReference type="ARBA" id="ARBA00022694"/>
    </source>
</evidence>
<dbReference type="PANTHER" id="PTHR33992:SF1">
    <property type="entry name" value="RIBONUCLEASE P PROTEIN COMPONENT"/>
    <property type="match status" value="1"/>
</dbReference>
<reference evidence="8" key="1">
    <citation type="submission" date="2024-05" db="EMBL/GenBank/DDBJ databases">
        <authorList>
            <person name="Cai S.Y."/>
            <person name="Jin L.M."/>
            <person name="Li H.R."/>
        </authorList>
    </citation>
    <scope>NUCLEOTIDE SEQUENCE</scope>
    <source>
        <strain evidence="8">A5-74</strain>
    </source>
</reference>
<evidence type="ECO:0000256" key="5">
    <source>
        <dbReference type="ARBA" id="ARBA00022884"/>
    </source>
</evidence>
<dbReference type="InterPro" id="IPR020568">
    <property type="entry name" value="Ribosomal_Su5_D2-typ_SF"/>
</dbReference>
<dbReference type="GO" id="GO:0004526">
    <property type="term" value="F:ribonuclease P activity"/>
    <property type="evidence" value="ECO:0007669"/>
    <property type="project" value="UniProtKB-UniRule"/>
</dbReference>
<comment type="function">
    <text evidence="6">RNaseP catalyzes the removal of the 5'-leader sequence from pre-tRNA to produce the mature 5'-terminus. It can also cleave other RNA substrates such as 4.5S RNA. The protein component plays an auxiliary but essential role in vivo by binding to the 5'-leader sequence and broadening the substrate specificity of the ribozyme.</text>
</comment>
<name>A0AAU8DP82_9ACTN</name>
<keyword evidence="4 6" id="KW-0378">Hydrolase</keyword>